<evidence type="ECO:0000313" key="6">
    <source>
        <dbReference type="Proteomes" id="UP001207116"/>
    </source>
</evidence>
<dbReference type="InterPro" id="IPR051212">
    <property type="entry name" value="Type-I_RE_S_subunit"/>
</dbReference>
<keyword evidence="3" id="KW-0238">DNA-binding</keyword>
<dbReference type="RefSeq" id="WP_266011277.1">
    <property type="nucleotide sequence ID" value="NZ_JAPFQP010000001.1"/>
</dbReference>
<dbReference type="EMBL" id="JAPFQP010000001">
    <property type="protein sequence ID" value="MCX2718912.1"/>
    <property type="molecule type" value="Genomic_DNA"/>
</dbReference>
<dbReference type="SUPFAM" id="SSF116734">
    <property type="entry name" value="DNA methylase specificity domain"/>
    <property type="match status" value="2"/>
</dbReference>
<dbReference type="InterPro" id="IPR044946">
    <property type="entry name" value="Restrct_endonuc_typeI_TRD_sf"/>
</dbReference>
<dbReference type="GO" id="GO:0004519">
    <property type="term" value="F:endonuclease activity"/>
    <property type="evidence" value="ECO:0007669"/>
    <property type="project" value="UniProtKB-KW"/>
</dbReference>
<accession>A0AAE3MKV9</accession>
<keyword evidence="2" id="KW-0680">Restriction system</keyword>
<protein>
    <submittedName>
        <fullName evidence="5">Restriction endonuclease subunit S</fullName>
        <ecNumber evidence="5">3.1.21.-</ecNumber>
    </submittedName>
</protein>
<dbReference type="AlphaFoldDB" id="A0AAE3MKV9"/>
<keyword evidence="5" id="KW-0255">Endonuclease</keyword>
<dbReference type="EC" id="3.1.21.-" evidence="5"/>
<keyword evidence="6" id="KW-1185">Reference proteome</keyword>
<dbReference type="GO" id="GO:0003677">
    <property type="term" value="F:DNA binding"/>
    <property type="evidence" value="ECO:0007669"/>
    <property type="project" value="UniProtKB-KW"/>
</dbReference>
<dbReference type="GO" id="GO:0009307">
    <property type="term" value="P:DNA restriction-modification system"/>
    <property type="evidence" value="ECO:0007669"/>
    <property type="project" value="UniProtKB-KW"/>
</dbReference>
<dbReference type="InterPro" id="IPR000055">
    <property type="entry name" value="Restrct_endonuc_typeI_TRD"/>
</dbReference>
<dbReference type="GO" id="GO:0016787">
    <property type="term" value="F:hydrolase activity"/>
    <property type="evidence" value="ECO:0007669"/>
    <property type="project" value="UniProtKB-KW"/>
</dbReference>
<organism evidence="5 6">
    <name type="scientific">Lentiprolixibacter aurantiacus</name>
    <dbReference type="NCBI Taxonomy" id="2993939"/>
    <lineage>
        <taxon>Bacteria</taxon>
        <taxon>Pseudomonadati</taxon>
        <taxon>Bacteroidota</taxon>
        <taxon>Flavobacteriia</taxon>
        <taxon>Flavobacteriales</taxon>
        <taxon>Flavobacteriaceae</taxon>
        <taxon>Lentiprolixibacter</taxon>
    </lineage>
</organism>
<dbReference type="PANTHER" id="PTHR43140:SF1">
    <property type="entry name" value="TYPE I RESTRICTION ENZYME ECOKI SPECIFICITY SUBUNIT"/>
    <property type="match status" value="1"/>
</dbReference>
<feature type="domain" description="Type I restriction modification DNA specificity" evidence="4">
    <location>
        <begin position="19"/>
        <end position="186"/>
    </location>
</feature>
<gene>
    <name evidence="5" type="ORF">OO016_04790</name>
</gene>
<dbReference type="Pfam" id="PF01420">
    <property type="entry name" value="Methylase_S"/>
    <property type="match status" value="2"/>
</dbReference>
<sequence length="424" mass="48830">MDRYFSYKDSGVEWIGEIPKDWKTSRVKEHFFERNEKVSDKDFPPLSVTRNGIVPQLDTVAKSDSHDNRKKVCKNDFVINSRSDRKGSSGLSSLEGSVSLINIVVSTDSINPEYSGFLFKSYEFIEEFFRNGKGIHWDLWSTRFTELQNIIIPIPPPDEQKEIVSFLDTKTSLIDSLIEKTQRKIELLKEQRTSLINEVVTKGLNPDVEMKYSGVEWIGEIPIHWDTIKLKYKGNVIIGLSYKPENQVDEKNGVLVMRSSNIQEGKPSFEDNVYVDCEIPEKLRTKEGDILICSRNGSRRLIGKNCLITEDLEKLTWGVFMTVYRSVSPKFFYWLLNSPIFESQSGLFLTSTINQLTVSTLQNMVVPYVDDEKEQQQIVEYLDKETELIDTTISKEEKRIELLKEYRQSLISEVVTGKIKVSGV</sequence>
<evidence type="ECO:0000256" key="3">
    <source>
        <dbReference type="ARBA" id="ARBA00023125"/>
    </source>
</evidence>
<evidence type="ECO:0000256" key="2">
    <source>
        <dbReference type="ARBA" id="ARBA00022747"/>
    </source>
</evidence>
<dbReference type="Gene3D" id="3.90.220.20">
    <property type="entry name" value="DNA methylase specificity domains"/>
    <property type="match status" value="2"/>
</dbReference>
<keyword evidence="5" id="KW-0540">Nuclease</keyword>
<keyword evidence="5" id="KW-0378">Hydrolase</keyword>
<dbReference type="PANTHER" id="PTHR43140">
    <property type="entry name" value="TYPE-1 RESTRICTION ENZYME ECOKI SPECIFICITY PROTEIN"/>
    <property type="match status" value="1"/>
</dbReference>
<comment type="caution">
    <text evidence="5">The sequence shown here is derived from an EMBL/GenBank/DDBJ whole genome shotgun (WGS) entry which is preliminary data.</text>
</comment>
<evidence type="ECO:0000313" key="5">
    <source>
        <dbReference type="EMBL" id="MCX2718912.1"/>
    </source>
</evidence>
<proteinExistence type="inferred from homology"/>
<evidence type="ECO:0000259" key="4">
    <source>
        <dbReference type="Pfam" id="PF01420"/>
    </source>
</evidence>
<comment type="similarity">
    <text evidence="1">Belongs to the type-I restriction system S methylase family.</text>
</comment>
<dbReference type="CDD" id="cd17265">
    <property type="entry name" value="RMtype1_S_Eco4255III-TRD2-CR2_like"/>
    <property type="match status" value="1"/>
</dbReference>
<dbReference type="Gene3D" id="1.10.287.1120">
    <property type="entry name" value="Bipartite methylase S protein"/>
    <property type="match status" value="1"/>
</dbReference>
<name>A0AAE3MKV9_9FLAO</name>
<dbReference type="Proteomes" id="UP001207116">
    <property type="component" value="Unassembled WGS sequence"/>
</dbReference>
<reference evidence="5" key="1">
    <citation type="submission" date="2022-11" db="EMBL/GenBank/DDBJ databases">
        <title>The characterization of three novel Bacteroidetes species and genomic analysis of their roles in tidal elemental geochemical cycles.</title>
        <authorList>
            <person name="Ma K.-J."/>
        </authorList>
    </citation>
    <scope>NUCLEOTIDE SEQUENCE</scope>
    <source>
        <strain evidence="5">M415</strain>
    </source>
</reference>
<evidence type="ECO:0000256" key="1">
    <source>
        <dbReference type="ARBA" id="ARBA00010923"/>
    </source>
</evidence>
<feature type="domain" description="Type I restriction modification DNA specificity" evidence="4">
    <location>
        <begin position="265"/>
        <end position="400"/>
    </location>
</feature>